<keyword evidence="1" id="KW-0175">Coiled coil</keyword>
<sequence>MPQAQAPGPNTPAADADTSATSETVSEHPLADSSGSTQLSAGGAALSIPMTPSARRTPRTGSAPSPSHAPLTPRAVPSTSAAVPPRMHQIRYIRSDAAGSSVRAQHRTRAGDDCRHHERMNHLVVECSDAAAGHSRNVGPLHADMLEALATQERRCLELREELGREETLLKNMRDAWQRMALRVGIGTNGLPMRAPPRATQRPTPPVPAAHPPARDEASWSDLRFMPSQITSQFHALVDPRPGSAHGSSVSPNSRSPGKDDAPAYRVRTKRLPPIDTHAVRPPALPPKDDLSAEVLREKLSNGWHVLSKRLIETTSSFKDLSWMVDDVPSTAPSSRMSLPPLFSDDINVGVLSRVLPPRSPTGNEEHAPPLPPKSPSKSHPAPALATDVMAGVSSKNHEPLGEASMAAPIVSEPLTRDLVSLAIDEAPSAAATPTSADNDRAP</sequence>
<feature type="region of interest" description="Disordered" evidence="2">
    <location>
        <begin position="188"/>
        <end position="217"/>
    </location>
</feature>
<feature type="compositionally biased region" description="Low complexity" evidence="2">
    <location>
        <begin position="376"/>
        <end position="386"/>
    </location>
</feature>
<reference evidence="4" key="1">
    <citation type="journal article" date="2017" name="Nucleic Acids Res.">
        <title>Proteogenomics produces comprehensive and highly accurate protein-coding gene annotation in a complete genome assembly of Malassezia sympodialis.</title>
        <authorList>
            <person name="Zhu Y."/>
            <person name="Engstroem P.G."/>
            <person name="Tellgren-Roth C."/>
            <person name="Baudo C.D."/>
            <person name="Kennell J.C."/>
            <person name="Sun S."/>
            <person name="Billmyre R.B."/>
            <person name="Schroeder M.S."/>
            <person name="Andersson A."/>
            <person name="Holm T."/>
            <person name="Sigurgeirsson B."/>
            <person name="Wu G."/>
            <person name="Sankaranarayanan S.R."/>
            <person name="Siddharthan R."/>
            <person name="Sanyal K."/>
            <person name="Lundeberg J."/>
            <person name="Nystedt B."/>
            <person name="Boekhout T."/>
            <person name="Dawson T.L. Jr."/>
            <person name="Heitman J."/>
            <person name="Scheynius A."/>
            <person name="Lehtioe J."/>
        </authorList>
    </citation>
    <scope>NUCLEOTIDE SEQUENCE [LARGE SCALE GENOMIC DNA]</scope>
    <source>
        <strain evidence="4">ATCC 42132</strain>
    </source>
</reference>
<evidence type="ECO:0000313" key="3">
    <source>
        <dbReference type="EMBL" id="SHO77037.1"/>
    </source>
</evidence>
<name>A0A1M8A403_MALS4</name>
<feature type="region of interest" description="Disordered" evidence="2">
    <location>
        <begin position="1"/>
        <end position="85"/>
    </location>
</feature>
<dbReference type="EMBL" id="LT671822">
    <property type="protein sequence ID" value="SHO77037.1"/>
    <property type="molecule type" value="Genomic_DNA"/>
</dbReference>
<feature type="coiled-coil region" evidence="1">
    <location>
        <begin position="142"/>
        <end position="176"/>
    </location>
</feature>
<evidence type="ECO:0000256" key="1">
    <source>
        <dbReference type="SAM" id="Coils"/>
    </source>
</evidence>
<evidence type="ECO:0000313" key="4">
    <source>
        <dbReference type="Proteomes" id="UP000186303"/>
    </source>
</evidence>
<dbReference type="AlphaFoldDB" id="A0A1M8A403"/>
<organism evidence="3 4">
    <name type="scientific">Malassezia sympodialis (strain ATCC 42132)</name>
    <name type="common">Atopic eczema-associated yeast</name>
    <dbReference type="NCBI Taxonomy" id="1230383"/>
    <lineage>
        <taxon>Eukaryota</taxon>
        <taxon>Fungi</taxon>
        <taxon>Dikarya</taxon>
        <taxon>Basidiomycota</taxon>
        <taxon>Ustilaginomycotina</taxon>
        <taxon>Malasseziomycetes</taxon>
        <taxon>Malasseziales</taxon>
        <taxon>Malasseziaceae</taxon>
        <taxon>Malassezia</taxon>
    </lineage>
</organism>
<dbReference type="Proteomes" id="UP000186303">
    <property type="component" value="Chromosome 2"/>
</dbReference>
<accession>A0A1M8A403</accession>
<feature type="compositionally biased region" description="Polar residues" evidence="2">
    <location>
        <begin position="246"/>
        <end position="256"/>
    </location>
</feature>
<feature type="region of interest" description="Disordered" evidence="2">
    <location>
        <begin position="354"/>
        <end position="409"/>
    </location>
</feature>
<dbReference type="OrthoDB" id="3356136at2759"/>
<proteinExistence type="predicted"/>
<protein>
    <submittedName>
        <fullName evidence="3">Uncharacterized protein</fullName>
    </submittedName>
</protein>
<keyword evidence="4" id="KW-1185">Reference proteome</keyword>
<evidence type="ECO:0000256" key="2">
    <source>
        <dbReference type="SAM" id="MobiDB-lite"/>
    </source>
</evidence>
<feature type="compositionally biased region" description="Low complexity" evidence="2">
    <location>
        <begin position="13"/>
        <end position="22"/>
    </location>
</feature>
<feature type="compositionally biased region" description="Low complexity" evidence="2">
    <location>
        <begin position="192"/>
        <end position="202"/>
    </location>
</feature>
<feature type="region of interest" description="Disordered" evidence="2">
    <location>
        <begin position="238"/>
        <end position="266"/>
    </location>
</feature>
<dbReference type="VEuPathDB" id="FungiDB:MSYG_1377"/>
<gene>
    <name evidence="3" type="ORF">MSYG_1377</name>
</gene>